<dbReference type="EMBL" id="BCMY01000007">
    <property type="protein sequence ID" value="GAQ41963.1"/>
    <property type="molecule type" value="Genomic_DNA"/>
</dbReference>
<dbReference type="VEuPathDB" id="FungiDB:ASPNIDRAFT2_1159889"/>
<dbReference type="Gene3D" id="3.40.50.150">
    <property type="entry name" value="Vaccinia Virus protein VP39"/>
    <property type="match status" value="1"/>
</dbReference>
<dbReference type="InterPro" id="IPR016461">
    <property type="entry name" value="COMT-like"/>
</dbReference>
<evidence type="ECO:0000259" key="4">
    <source>
        <dbReference type="Pfam" id="PF00891"/>
    </source>
</evidence>
<dbReference type="OMA" id="NAYMDLT"/>
<dbReference type="Gene3D" id="1.10.10.10">
    <property type="entry name" value="Winged helix-like DNA-binding domain superfamily/Winged helix DNA-binding domain"/>
    <property type="match status" value="1"/>
</dbReference>
<dbReference type="GO" id="GO:0032259">
    <property type="term" value="P:methylation"/>
    <property type="evidence" value="ECO:0007669"/>
    <property type="project" value="UniProtKB-KW"/>
</dbReference>
<dbReference type="VEuPathDB" id="FungiDB:An11g00070"/>
<protein>
    <submittedName>
        <fullName evidence="6">O-methyltransferase</fullName>
    </submittedName>
</protein>
<dbReference type="VEuPathDB" id="FungiDB:M747DRAFT_267546"/>
<keyword evidence="1 6" id="KW-0489">Methyltransferase</keyword>
<dbReference type="GO" id="GO:0044550">
    <property type="term" value="P:secondary metabolite biosynthetic process"/>
    <property type="evidence" value="ECO:0007669"/>
    <property type="project" value="UniProtKB-ARBA"/>
</dbReference>
<dbReference type="AlphaFoldDB" id="A0A124BXC4"/>
<dbReference type="Proteomes" id="UP000068243">
    <property type="component" value="Unassembled WGS sequence"/>
</dbReference>
<dbReference type="InterPro" id="IPR036388">
    <property type="entry name" value="WH-like_DNA-bd_sf"/>
</dbReference>
<comment type="caution">
    <text evidence="6">The sequence shown here is derived from an EMBL/GenBank/DDBJ whole genome shotgun (WGS) entry which is preliminary data.</text>
</comment>
<feature type="domain" description="O-methyltransferase dimerisation" evidence="5">
    <location>
        <begin position="315"/>
        <end position="385"/>
    </location>
</feature>
<sequence length="648" mass="71309">MVLSSNLHWLERGGMDSFFAISGELKMAVTIPLGRRHWPSNFPVWLERIWEKASCVPGSCDNEASLGYSGPIIPVRGIVSDPGCASVASVRCRGGWKSGRNMTGSKTLGLPQEPVGRYHKARLTGSTVVHNLVEPNKEGKFSWGGNSRRAAIRDDGGEQWSNGMWSPRIPVGCFPDLAEEAGRIGLWRTGAAWTPSGAIAAGRVAYPLASRQSTWQDLNVPPDAGAKCDKYNRDPGYIPLSLYFLPMAQFDPNLEQIQQCLAEVTAAVDQYRSQATTPNSQDARYQLMARATRLVNAVRGPADLVFANFEHMVRIGAIRTLLEAGVLDAIPTGGQSISASEIAATTGVDKELIVRHMRALTPLGPFRETGEELYAHTAESEILLAPQMRAVFSLMVDEYSPAMLRGHEYFVQQGWQHRIELRRNPFTFVHGCDGQTMFEYISQSPARATRLNDAMVAEDSLLAEIGLYPFKSTLGPLAQPDTATIVDVGGGRGHILRQLKESLAGVPGRYILQDRESVITDNGPEMEAHGIEPMAHDFFNPQPVQGALVYFVRRVLHDWPDEEVRQVLAQLAVAMDRERSRILITETIIPEVGATATNAYMDLTMMTFGGRERTVKDFAHLFDLAGLQLANVYKAPGVPMVVLEARLK</sequence>
<dbReference type="InterPro" id="IPR029063">
    <property type="entry name" value="SAM-dependent_MTases_sf"/>
</dbReference>
<dbReference type="GO" id="GO:0046983">
    <property type="term" value="F:protein dimerization activity"/>
    <property type="evidence" value="ECO:0007669"/>
    <property type="project" value="InterPro"/>
</dbReference>
<proteinExistence type="predicted"/>
<keyword evidence="3" id="KW-0949">S-adenosyl-L-methionine</keyword>
<dbReference type="InterPro" id="IPR001077">
    <property type="entry name" value="COMT_C"/>
</dbReference>
<feature type="domain" description="O-methyltransferase C-terminal" evidence="4">
    <location>
        <begin position="425"/>
        <end position="627"/>
    </location>
</feature>
<dbReference type="InterPro" id="IPR036390">
    <property type="entry name" value="WH_DNA-bd_sf"/>
</dbReference>
<dbReference type="SUPFAM" id="SSF53335">
    <property type="entry name" value="S-adenosyl-L-methionine-dependent methyltransferases"/>
    <property type="match status" value="1"/>
</dbReference>
<evidence type="ECO:0000313" key="6">
    <source>
        <dbReference type="EMBL" id="GAQ41963.1"/>
    </source>
</evidence>
<name>A0A124BXC4_ASPNG</name>
<dbReference type="PANTHER" id="PTHR43712">
    <property type="entry name" value="PUTATIVE (AFU_ORTHOLOGUE AFUA_4G14580)-RELATED"/>
    <property type="match status" value="1"/>
</dbReference>
<evidence type="ECO:0000256" key="2">
    <source>
        <dbReference type="ARBA" id="ARBA00022679"/>
    </source>
</evidence>
<dbReference type="Pfam" id="PF00891">
    <property type="entry name" value="Methyltransf_2"/>
    <property type="match status" value="1"/>
</dbReference>
<organism evidence="6 7">
    <name type="scientific">Aspergillus niger</name>
    <dbReference type="NCBI Taxonomy" id="5061"/>
    <lineage>
        <taxon>Eukaryota</taxon>
        <taxon>Fungi</taxon>
        <taxon>Dikarya</taxon>
        <taxon>Ascomycota</taxon>
        <taxon>Pezizomycotina</taxon>
        <taxon>Eurotiomycetes</taxon>
        <taxon>Eurotiomycetidae</taxon>
        <taxon>Eurotiales</taxon>
        <taxon>Aspergillaceae</taxon>
        <taxon>Aspergillus</taxon>
        <taxon>Aspergillus subgen. Circumdati</taxon>
    </lineage>
</organism>
<dbReference type="PANTHER" id="PTHR43712:SF1">
    <property type="entry name" value="HYPOTHETICAL O-METHYLTRANSFERASE (EUROFUNG)-RELATED"/>
    <property type="match status" value="1"/>
</dbReference>
<keyword evidence="2 6" id="KW-0808">Transferase</keyword>
<dbReference type="GO" id="GO:0008171">
    <property type="term" value="F:O-methyltransferase activity"/>
    <property type="evidence" value="ECO:0007669"/>
    <property type="project" value="InterPro"/>
</dbReference>
<evidence type="ECO:0000313" key="7">
    <source>
        <dbReference type="Proteomes" id="UP000068243"/>
    </source>
</evidence>
<gene>
    <name evidence="6" type="ORF">ABL_04624</name>
</gene>
<dbReference type="OrthoDB" id="1535081at2759"/>
<dbReference type="InterPro" id="IPR012967">
    <property type="entry name" value="COMT_dimerisation"/>
</dbReference>
<accession>A0A124BXC4</accession>
<dbReference type="PROSITE" id="PS51683">
    <property type="entry name" value="SAM_OMT_II"/>
    <property type="match status" value="1"/>
</dbReference>
<evidence type="ECO:0000259" key="5">
    <source>
        <dbReference type="Pfam" id="PF08100"/>
    </source>
</evidence>
<evidence type="ECO:0000256" key="3">
    <source>
        <dbReference type="ARBA" id="ARBA00022691"/>
    </source>
</evidence>
<dbReference type="SUPFAM" id="SSF46785">
    <property type="entry name" value="Winged helix' DNA-binding domain"/>
    <property type="match status" value="1"/>
</dbReference>
<reference evidence="7" key="1">
    <citation type="journal article" date="2016" name="Genome Announc.">
        <title>Draft genome sequence of Aspergillus niger strain An76.</title>
        <authorList>
            <person name="Gong W."/>
            <person name="Cheng Z."/>
            <person name="Zhang H."/>
            <person name="Liu L."/>
            <person name="Gao P."/>
            <person name="Wang L."/>
        </authorList>
    </citation>
    <scope>NUCLEOTIDE SEQUENCE [LARGE SCALE GENOMIC DNA]</scope>
    <source>
        <strain evidence="7">An76</strain>
    </source>
</reference>
<dbReference type="VEuPathDB" id="FungiDB:ATCC64974_87020"/>
<dbReference type="Pfam" id="PF08100">
    <property type="entry name" value="Dimerisation"/>
    <property type="match status" value="1"/>
</dbReference>
<evidence type="ECO:0000256" key="1">
    <source>
        <dbReference type="ARBA" id="ARBA00022603"/>
    </source>
</evidence>